<dbReference type="OrthoDB" id="6500128at2759"/>
<sequence length="472" mass="53662">MSNTFPECVFRQPQDSNLLINNSFPEFTKCFRITMVTFVPSGWLWLAAPVHLHYVMRHKPRVNVPPSTLNVTKIVSFLVLLHILLSVYRLLSFCDDWSKFLCFVLLPLSLAEGILSVLDYTQDILPPVLYADITVKGLTYGEKSTRSIFVVFCVLFTVLVLQFLLNCWAESVPKLMTDKDYYVTVRYKYLLSATQPRTDPDAADLWDLPPQYKCASVIPKFLKIFDKSQHHLSSIYKKAVLKSEPKKEKTIEAVALSEKESLLQRRTREASGPASDVTKPVPLLLSLVKTFHAQLLYANVLRLVGDCIQFANPALLSILIDYMEHKEQYRQWHGYGLVAAFFLVTFLVSVCQNQNFYHSNNTGMKIKTALVANVYRKALSISNETRRQFTTGSIVNLMAIDCQKIQTVTAQLWNLTSAPVQISLAFYFLYRQLGMSFLVGVAIILALIPINARIAIIAQRYQAVSWCSRTSV</sequence>
<dbReference type="PANTHER" id="PTHR24223">
    <property type="entry name" value="ATP-BINDING CASSETTE SUB-FAMILY C"/>
    <property type="match status" value="1"/>
</dbReference>
<evidence type="ECO:0000256" key="5">
    <source>
        <dbReference type="ARBA" id="ARBA00022989"/>
    </source>
</evidence>
<protein>
    <recommendedName>
        <fullName evidence="8">ABC transmembrane type-1 domain-containing protein</fullName>
    </recommendedName>
</protein>
<dbReference type="GO" id="GO:0016020">
    <property type="term" value="C:membrane"/>
    <property type="evidence" value="ECO:0007669"/>
    <property type="project" value="InterPro"/>
</dbReference>
<keyword evidence="4" id="KW-0067">ATP-binding</keyword>
<organism evidence="9 10">
    <name type="scientific">Pomacea canaliculata</name>
    <name type="common">Golden apple snail</name>
    <dbReference type="NCBI Taxonomy" id="400727"/>
    <lineage>
        <taxon>Eukaryota</taxon>
        <taxon>Metazoa</taxon>
        <taxon>Spiralia</taxon>
        <taxon>Lophotrochozoa</taxon>
        <taxon>Mollusca</taxon>
        <taxon>Gastropoda</taxon>
        <taxon>Caenogastropoda</taxon>
        <taxon>Architaenioglossa</taxon>
        <taxon>Ampullarioidea</taxon>
        <taxon>Ampullariidae</taxon>
        <taxon>Pomacea</taxon>
    </lineage>
</organism>
<reference evidence="9 10" key="1">
    <citation type="submission" date="2018-04" db="EMBL/GenBank/DDBJ databases">
        <title>The genome of golden apple snail Pomacea canaliculata provides insight into stress tolerance and invasive adaptation.</title>
        <authorList>
            <person name="Liu C."/>
            <person name="Liu B."/>
            <person name="Ren Y."/>
            <person name="Zhang Y."/>
            <person name="Wang H."/>
            <person name="Li S."/>
            <person name="Jiang F."/>
            <person name="Yin L."/>
            <person name="Zhang G."/>
            <person name="Qian W."/>
            <person name="Fan W."/>
        </authorList>
    </citation>
    <scope>NUCLEOTIDE SEQUENCE [LARGE SCALE GENOMIC DNA]</scope>
    <source>
        <strain evidence="9">SZHN2017</strain>
        <tissue evidence="9">Muscle</tissue>
    </source>
</reference>
<dbReference type="PROSITE" id="PS50929">
    <property type="entry name" value="ABC_TM1F"/>
    <property type="match status" value="1"/>
</dbReference>
<evidence type="ECO:0000256" key="4">
    <source>
        <dbReference type="ARBA" id="ARBA00022840"/>
    </source>
</evidence>
<dbReference type="PANTHER" id="PTHR24223:SF415">
    <property type="entry name" value="FI20190P1"/>
    <property type="match status" value="1"/>
</dbReference>
<feature type="transmembrane region" description="Helical" evidence="7">
    <location>
        <begin position="433"/>
        <end position="452"/>
    </location>
</feature>
<dbReference type="AlphaFoldDB" id="A0A2T7P1X7"/>
<dbReference type="Pfam" id="PF00664">
    <property type="entry name" value="ABC_membrane"/>
    <property type="match status" value="1"/>
</dbReference>
<evidence type="ECO:0000313" key="10">
    <source>
        <dbReference type="Proteomes" id="UP000245119"/>
    </source>
</evidence>
<keyword evidence="6 7" id="KW-0472">Membrane</keyword>
<evidence type="ECO:0000256" key="2">
    <source>
        <dbReference type="ARBA" id="ARBA00022692"/>
    </source>
</evidence>
<evidence type="ECO:0000256" key="1">
    <source>
        <dbReference type="ARBA" id="ARBA00022448"/>
    </source>
</evidence>
<dbReference type="STRING" id="400727.A0A2T7P1X7"/>
<dbReference type="GO" id="GO:0005524">
    <property type="term" value="F:ATP binding"/>
    <property type="evidence" value="ECO:0007669"/>
    <property type="project" value="UniProtKB-KW"/>
</dbReference>
<feature type="transmembrane region" description="Helical" evidence="7">
    <location>
        <begin position="148"/>
        <end position="169"/>
    </location>
</feature>
<dbReference type="InterPro" id="IPR050173">
    <property type="entry name" value="ABC_transporter_C-like"/>
</dbReference>
<comment type="caution">
    <text evidence="9">The sequence shown here is derived from an EMBL/GenBank/DDBJ whole genome shotgun (WGS) entry which is preliminary data.</text>
</comment>
<feature type="domain" description="ABC transmembrane type-1" evidence="8">
    <location>
        <begin position="300"/>
        <end position="472"/>
    </location>
</feature>
<dbReference type="GO" id="GO:0140359">
    <property type="term" value="F:ABC-type transporter activity"/>
    <property type="evidence" value="ECO:0007669"/>
    <property type="project" value="InterPro"/>
</dbReference>
<dbReference type="Gene3D" id="1.20.1560.10">
    <property type="entry name" value="ABC transporter type 1, transmembrane domain"/>
    <property type="match status" value="1"/>
</dbReference>
<feature type="transmembrane region" description="Helical" evidence="7">
    <location>
        <begin position="33"/>
        <end position="54"/>
    </location>
</feature>
<gene>
    <name evidence="9" type="ORF">C0Q70_12579</name>
</gene>
<evidence type="ECO:0000256" key="3">
    <source>
        <dbReference type="ARBA" id="ARBA00022741"/>
    </source>
</evidence>
<name>A0A2T7P1X7_POMCA</name>
<dbReference type="Proteomes" id="UP000245119">
    <property type="component" value="Linkage Group LG7"/>
</dbReference>
<evidence type="ECO:0000259" key="8">
    <source>
        <dbReference type="PROSITE" id="PS50929"/>
    </source>
</evidence>
<keyword evidence="1" id="KW-0813">Transport</keyword>
<evidence type="ECO:0000256" key="6">
    <source>
        <dbReference type="ARBA" id="ARBA00023136"/>
    </source>
</evidence>
<keyword evidence="3" id="KW-0547">Nucleotide-binding</keyword>
<proteinExistence type="predicted"/>
<feature type="transmembrane region" description="Helical" evidence="7">
    <location>
        <begin position="74"/>
        <end position="91"/>
    </location>
</feature>
<dbReference type="SUPFAM" id="SSF90123">
    <property type="entry name" value="ABC transporter transmembrane region"/>
    <property type="match status" value="1"/>
</dbReference>
<dbReference type="EMBL" id="PZQS01000007">
    <property type="protein sequence ID" value="PVD27421.1"/>
    <property type="molecule type" value="Genomic_DNA"/>
</dbReference>
<accession>A0A2T7P1X7</accession>
<evidence type="ECO:0000313" key="9">
    <source>
        <dbReference type="EMBL" id="PVD27421.1"/>
    </source>
</evidence>
<keyword evidence="2 7" id="KW-0812">Transmembrane</keyword>
<evidence type="ECO:0000256" key="7">
    <source>
        <dbReference type="SAM" id="Phobius"/>
    </source>
</evidence>
<keyword evidence="10" id="KW-1185">Reference proteome</keyword>
<dbReference type="InterPro" id="IPR011527">
    <property type="entry name" value="ABC1_TM_dom"/>
</dbReference>
<dbReference type="InterPro" id="IPR036640">
    <property type="entry name" value="ABC1_TM_sf"/>
</dbReference>
<keyword evidence="5 7" id="KW-1133">Transmembrane helix</keyword>
<feature type="transmembrane region" description="Helical" evidence="7">
    <location>
        <begin position="332"/>
        <end position="350"/>
    </location>
</feature>